<accession>A0A2R4XGN5</accession>
<dbReference type="Pfam" id="PF03446">
    <property type="entry name" value="NAD_binding_2"/>
    <property type="match status" value="1"/>
</dbReference>
<dbReference type="Gene3D" id="3.40.50.720">
    <property type="entry name" value="NAD(P)-binding Rossmann-like Domain"/>
    <property type="match status" value="1"/>
</dbReference>
<dbReference type="Pfam" id="PF14833">
    <property type="entry name" value="NAD_binding_11"/>
    <property type="match status" value="1"/>
</dbReference>
<dbReference type="InterPro" id="IPR008927">
    <property type="entry name" value="6-PGluconate_DH-like_C_sf"/>
</dbReference>
<evidence type="ECO:0000256" key="3">
    <source>
        <dbReference type="PIRSR" id="PIRSR000103-1"/>
    </source>
</evidence>
<evidence type="ECO:0000259" key="5">
    <source>
        <dbReference type="Pfam" id="PF14833"/>
    </source>
</evidence>
<feature type="active site" evidence="3">
    <location>
        <position position="195"/>
    </location>
</feature>
<dbReference type="SUPFAM" id="SSF48179">
    <property type="entry name" value="6-phosphogluconate dehydrogenase C-terminal domain-like"/>
    <property type="match status" value="1"/>
</dbReference>
<feature type="domain" description="6-phosphogluconate dehydrogenase NADP-binding" evidence="4">
    <location>
        <begin position="18"/>
        <end position="186"/>
    </location>
</feature>
<dbReference type="PANTHER" id="PTHR22981:SF7">
    <property type="entry name" value="3-HYDROXYISOBUTYRATE DEHYDROGENASE, MITOCHONDRIAL"/>
    <property type="match status" value="1"/>
</dbReference>
<dbReference type="GO" id="GO:0051287">
    <property type="term" value="F:NAD binding"/>
    <property type="evidence" value="ECO:0007669"/>
    <property type="project" value="InterPro"/>
</dbReference>
<dbReference type="GO" id="GO:0050661">
    <property type="term" value="F:NADP binding"/>
    <property type="evidence" value="ECO:0007669"/>
    <property type="project" value="InterPro"/>
</dbReference>
<evidence type="ECO:0000313" key="7">
    <source>
        <dbReference type="Proteomes" id="UP000244571"/>
    </source>
</evidence>
<keyword evidence="2" id="KW-0520">NAD</keyword>
<dbReference type="InterPro" id="IPR002204">
    <property type="entry name" value="3-OH-isobutyrate_DH-rel_CS"/>
</dbReference>
<dbReference type="GO" id="GO:0016616">
    <property type="term" value="F:oxidoreductase activity, acting on the CH-OH group of donors, NAD or NADP as acceptor"/>
    <property type="evidence" value="ECO:0007669"/>
    <property type="project" value="TreeGrafter"/>
</dbReference>
<organism evidence="6 7">
    <name type="scientific">Orrella marina</name>
    <dbReference type="NCBI Taxonomy" id="2163011"/>
    <lineage>
        <taxon>Bacteria</taxon>
        <taxon>Pseudomonadati</taxon>
        <taxon>Pseudomonadota</taxon>
        <taxon>Betaproteobacteria</taxon>
        <taxon>Burkholderiales</taxon>
        <taxon>Alcaligenaceae</taxon>
        <taxon>Orrella</taxon>
    </lineage>
</organism>
<keyword evidence="7" id="KW-1185">Reference proteome</keyword>
<dbReference type="OrthoDB" id="9777604at2"/>
<dbReference type="PIRSF" id="PIRSF000103">
    <property type="entry name" value="HIBADH"/>
    <property type="match status" value="1"/>
</dbReference>
<evidence type="ECO:0000256" key="2">
    <source>
        <dbReference type="ARBA" id="ARBA00023027"/>
    </source>
</evidence>
<dbReference type="InterPro" id="IPR036291">
    <property type="entry name" value="NAD(P)-bd_dom_sf"/>
</dbReference>
<gene>
    <name evidence="6" type="ORF">DBV39_03785</name>
</gene>
<dbReference type="Gene3D" id="1.10.1040.10">
    <property type="entry name" value="N-(1-d-carboxylethyl)-l-norvaline Dehydrogenase, domain 2"/>
    <property type="match status" value="1"/>
</dbReference>
<keyword evidence="1" id="KW-0560">Oxidoreductase</keyword>
<dbReference type="EMBL" id="CP028901">
    <property type="protein sequence ID" value="AWB32982.1"/>
    <property type="molecule type" value="Genomic_DNA"/>
</dbReference>
<name>A0A2R4XGN5_9BURK</name>
<dbReference type="InterPro" id="IPR015815">
    <property type="entry name" value="HIBADH-related"/>
</dbReference>
<dbReference type="InterPro" id="IPR006115">
    <property type="entry name" value="6PGDH_NADP-bd"/>
</dbReference>
<reference evidence="6 7" key="1">
    <citation type="submission" date="2018-04" db="EMBL/GenBank/DDBJ databases">
        <title>Bordetella sp. HZ20 isolated from seawater.</title>
        <authorList>
            <person name="Sun C."/>
        </authorList>
    </citation>
    <scope>NUCLEOTIDE SEQUENCE [LARGE SCALE GENOMIC DNA]</scope>
    <source>
        <strain evidence="6 7">HZ20</strain>
    </source>
</reference>
<dbReference type="PANTHER" id="PTHR22981">
    <property type="entry name" value="3-HYDROXYISOBUTYRATE DEHYDROGENASE-RELATED"/>
    <property type="match status" value="1"/>
</dbReference>
<dbReference type="GO" id="GO:0016054">
    <property type="term" value="P:organic acid catabolic process"/>
    <property type="evidence" value="ECO:0007669"/>
    <property type="project" value="UniProtKB-ARBA"/>
</dbReference>
<feature type="domain" description="3-hydroxyisobutyrate dehydrogenase-like NAD-binding" evidence="5">
    <location>
        <begin position="189"/>
        <end position="309"/>
    </location>
</feature>
<dbReference type="PROSITE" id="PS00895">
    <property type="entry name" value="3_HYDROXYISOBUT_DH"/>
    <property type="match status" value="1"/>
</dbReference>
<evidence type="ECO:0008006" key="8">
    <source>
        <dbReference type="Google" id="ProtNLM"/>
    </source>
</evidence>
<protein>
    <recommendedName>
        <fullName evidence="8">3-hydroxyisobutyrate dehydrogenase</fullName>
    </recommendedName>
</protein>
<evidence type="ECO:0000256" key="1">
    <source>
        <dbReference type="ARBA" id="ARBA00023002"/>
    </source>
</evidence>
<evidence type="ECO:0000259" key="4">
    <source>
        <dbReference type="Pfam" id="PF03446"/>
    </source>
</evidence>
<dbReference type="Proteomes" id="UP000244571">
    <property type="component" value="Chromosome"/>
</dbReference>
<evidence type="ECO:0000313" key="6">
    <source>
        <dbReference type="EMBL" id="AWB32982.1"/>
    </source>
</evidence>
<dbReference type="RefSeq" id="WP_108620413.1">
    <property type="nucleotide sequence ID" value="NZ_CP028901.1"/>
</dbReference>
<dbReference type="SUPFAM" id="SSF51735">
    <property type="entry name" value="NAD(P)-binding Rossmann-fold domains"/>
    <property type="match status" value="1"/>
</dbReference>
<proteinExistence type="predicted"/>
<dbReference type="AlphaFoldDB" id="A0A2R4XGN5"/>
<dbReference type="InterPro" id="IPR013328">
    <property type="entry name" value="6PGD_dom2"/>
</dbReference>
<dbReference type="KEGG" id="boz:DBV39_03785"/>
<dbReference type="InterPro" id="IPR029154">
    <property type="entry name" value="HIBADH-like_NADP-bd"/>
</dbReference>
<sequence>MEQQKMDQQPMDRQREMRVGLVGLGNMGARMAQRLIEAGFDLAVCDTRDEVLDQFEKLGARGFRLPAELASESDVVLTVLPDANVVQKVVLGQPSASGGVSGGGLIDGLRSNSVVVDMTSSLPDVTRAISRQLTERGVAMLDAPVTGGISGAQAGTLTIMVGGDMTVLERVREPLEVLARVIVHVGPIGSGHTAKALNNLITATTLTVTAEAMALGVRMGLDPERLLEVINQGSARSASSEVKFPQQILSGRYDRGFTMALMAKDLGIALGMGQQAGLSMPVSSSVNELWKMGVSAGMGDRDHTAIAQLIEQTAGVSLRSDT</sequence>